<evidence type="ECO:0000313" key="2">
    <source>
        <dbReference type="EMBL" id="CAC5368238.1"/>
    </source>
</evidence>
<protein>
    <recommendedName>
        <fullName evidence="1">Tc1-like transposase DDE domain-containing protein</fullName>
    </recommendedName>
</protein>
<dbReference type="OrthoDB" id="6150563at2759"/>
<dbReference type="AlphaFoldDB" id="A0A6J8AHS5"/>
<dbReference type="Proteomes" id="UP000507470">
    <property type="component" value="Unassembled WGS sequence"/>
</dbReference>
<evidence type="ECO:0000259" key="1">
    <source>
        <dbReference type="Pfam" id="PF13358"/>
    </source>
</evidence>
<accession>A0A6J8AHS5</accession>
<dbReference type="GO" id="GO:0003676">
    <property type="term" value="F:nucleic acid binding"/>
    <property type="evidence" value="ECO:0007669"/>
    <property type="project" value="InterPro"/>
</dbReference>
<dbReference type="Gene3D" id="3.30.420.10">
    <property type="entry name" value="Ribonuclease H-like superfamily/Ribonuclease H"/>
    <property type="match status" value="1"/>
</dbReference>
<gene>
    <name evidence="2" type="ORF">MCOR_7846</name>
</gene>
<evidence type="ECO:0000313" key="3">
    <source>
        <dbReference type="Proteomes" id="UP000507470"/>
    </source>
</evidence>
<reference evidence="2 3" key="1">
    <citation type="submission" date="2020-06" db="EMBL/GenBank/DDBJ databases">
        <authorList>
            <person name="Li R."/>
            <person name="Bekaert M."/>
        </authorList>
    </citation>
    <scope>NUCLEOTIDE SEQUENCE [LARGE SCALE GENOMIC DNA]</scope>
    <source>
        <strain evidence="3">wild</strain>
    </source>
</reference>
<dbReference type="InterPro" id="IPR038717">
    <property type="entry name" value="Tc1-like_DDE_dom"/>
</dbReference>
<organism evidence="2 3">
    <name type="scientific">Mytilus coruscus</name>
    <name type="common">Sea mussel</name>
    <dbReference type="NCBI Taxonomy" id="42192"/>
    <lineage>
        <taxon>Eukaryota</taxon>
        <taxon>Metazoa</taxon>
        <taxon>Spiralia</taxon>
        <taxon>Lophotrochozoa</taxon>
        <taxon>Mollusca</taxon>
        <taxon>Bivalvia</taxon>
        <taxon>Autobranchia</taxon>
        <taxon>Pteriomorphia</taxon>
        <taxon>Mytilida</taxon>
        <taxon>Mytiloidea</taxon>
        <taxon>Mytilidae</taxon>
        <taxon>Mytilinae</taxon>
        <taxon>Mytilus</taxon>
    </lineage>
</organism>
<dbReference type="InterPro" id="IPR036397">
    <property type="entry name" value="RNaseH_sf"/>
</dbReference>
<dbReference type="EMBL" id="CACVKT020001464">
    <property type="protein sequence ID" value="CAC5368238.1"/>
    <property type="molecule type" value="Genomic_DNA"/>
</dbReference>
<sequence>MAPHGKEMTPEEKKMIVGLSEQGYSGHNIGKLLGRNSRTINKFLKRFCDRGSKENNGRKCNGLYHGKTYKARFSDLFWWCISYHGVGTLTPIKGNLNSEGYINILDENVWPVIARHFSVDPFIFQEDNAPCHVSRRSNQWKTENDIPTLSWPPQNPDINIIENVWKVIKIRV</sequence>
<proteinExistence type="predicted"/>
<feature type="domain" description="Tc1-like transposase DDE" evidence="1">
    <location>
        <begin position="121"/>
        <end position="170"/>
    </location>
</feature>
<keyword evidence="3" id="KW-1185">Reference proteome</keyword>
<dbReference type="Pfam" id="PF13358">
    <property type="entry name" value="DDE_3"/>
    <property type="match status" value="1"/>
</dbReference>
<name>A0A6J8AHS5_MYTCO</name>